<feature type="region of interest" description="Disordered" evidence="1">
    <location>
        <begin position="303"/>
        <end position="369"/>
    </location>
</feature>
<name>A0A7C8U324_ORBOL</name>
<dbReference type="PROSITE" id="PS50206">
    <property type="entry name" value="RHODANESE_3"/>
    <property type="match status" value="1"/>
</dbReference>
<feature type="signal peptide" evidence="2">
    <location>
        <begin position="1"/>
        <end position="24"/>
    </location>
</feature>
<evidence type="ECO:0000313" key="4">
    <source>
        <dbReference type="Proteomes" id="UP000297595"/>
    </source>
</evidence>
<comment type="caution">
    <text evidence="3">The sequence shown here is derived from an EMBL/GenBank/DDBJ whole genome shotgun (WGS) entry which is preliminary data.</text>
</comment>
<evidence type="ECO:0000256" key="1">
    <source>
        <dbReference type="SAM" id="MobiDB-lite"/>
    </source>
</evidence>
<dbReference type="Proteomes" id="UP000297595">
    <property type="component" value="Unassembled WGS sequence"/>
</dbReference>
<dbReference type="InterPro" id="IPR012334">
    <property type="entry name" value="Pectin_lyas_fold"/>
</dbReference>
<feature type="compositionally biased region" description="Polar residues" evidence="1">
    <location>
        <begin position="1678"/>
        <end position="1688"/>
    </location>
</feature>
<gene>
    <name evidence="3" type="ORF">EYR41_008790</name>
</gene>
<feature type="chain" id="PRO_5043669223" evidence="2">
    <location>
        <begin position="25"/>
        <end position="1858"/>
    </location>
</feature>
<feature type="region of interest" description="Disordered" evidence="1">
    <location>
        <begin position="1651"/>
        <end position="1724"/>
    </location>
</feature>
<dbReference type="EMBL" id="SOZJ01000005">
    <property type="protein sequence ID" value="TGJ67221.1"/>
    <property type="molecule type" value="Genomic_DNA"/>
</dbReference>
<dbReference type="InterPro" id="IPR039279">
    <property type="entry name" value="QRT3-like"/>
</dbReference>
<evidence type="ECO:0000256" key="2">
    <source>
        <dbReference type="SAM" id="SignalP"/>
    </source>
</evidence>
<feature type="compositionally biased region" description="Acidic residues" evidence="1">
    <location>
        <begin position="1652"/>
        <end position="1667"/>
    </location>
</feature>
<dbReference type="Gene3D" id="2.160.20.10">
    <property type="entry name" value="Single-stranded right-handed beta-helix, Pectin lyase-like"/>
    <property type="match status" value="2"/>
</dbReference>
<dbReference type="InterPro" id="IPR024535">
    <property type="entry name" value="RHGA/B-epi-like_pectate_lyase"/>
</dbReference>
<dbReference type="Pfam" id="PF12708">
    <property type="entry name" value="Pect-lyase_RHGA_epim"/>
    <property type="match status" value="2"/>
</dbReference>
<evidence type="ECO:0000313" key="3">
    <source>
        <dbReference type="EMBL" id="TGJ67221.1"/>
    </source>
</evidence>
<proteinExistence type="predicted"/>
<protein>
    <submittedName>
        <fullName evidence="3">Uncharacterized protein</fullName>
    </submittedName>
</protein>
<feature type="compositionally biased region" description="Basic and acidic residues" evidence="1">
    <location>
        <begin position="343"/>
        <end position="367"/>
    </location>
</feature>
<dbReference type="SUPFAM" id="SSF51126">
    <property type="entry name" value="Pectin lyase-like"/>
    <property type="match status" value="2"/>
</dbReference>
<sequence>MVKSWNIVPLVTTIWSSLFLACNGQYAQDTHIGAYVLNGVPGMHRIWVPTAMTTVLALSTASPAMPTLIWNCNVMPEICSNVDNWRAINPAANVVPREFTMDMNNDGRTDTRRAHMCGGTDWKYIRDELIANPFDIHRPANIWYSIPIGPGRGQPRAMRIQNGQRLVAGAELTLIEDGLPSSGISSGLMYTCDEFPCAGWIEGGDGPNGNNRGSIMPVPQAANCAGSQYSRNGLRAESEQDWQAKGNTALASAIREIWGPAVARSAAVVFTFTTTRIMPNNLVNAATHVMVVYETAAGNPTTIVKRSDGKNHFVDSAGRPITPTSDPKRALKTPPPKQNIHIDIFKRGDNGAMDGHKPDSSDSKPLIDEENEVLDDEIRALRLLKMEEKTRREEEDERILGQIELNYEETVVDASIYDPRLFKTDEYLSILDPKLFISDKKTKRANGGKEERKRLVGSDRGTWSTKEEASRIARLRKLADSAKHASSREPAAVKTARRIVRAAQREAEARNAYVVANPRRNSPNGPRGDAPIKTKRRFQRSRYEFTVNSTVAEAAALVAEADARAANTTEIIPKLKPRAPPPNASLWWYEGIEHNGQFAGAPSGYKVYRNVKDYGAKGDGVTDDTEAINAAIREGNRCQANCGATSVLGAVVYFPTGTYLVSGSLLSDYYTVFIGDPRNRPILQASNSFVGFGIFESDFYDGGPDSHEWFINQNNFYRQIRNFILDISQMPSTATSCAIHWQVAQATSLHNIRIIMAAGATNNHIGIFMENGSGGYLGDIVFERGNIGFYAGNQQFTTKNLVFSKCRTGIWSHWDWGWTWKSIYMTGVTVGLNMTRDPGGINPGSNLVLDSVFNNVQTVVLLESTTGINGTTMVVLDNVVMQNCGIGVKASGSTLLAGGSRTIASWGRGRIYNDANPDGMLSTAGMDLTPLRKIDASLLGPGSGAPGGIFERLKPQYELNNAGAFANVKNYGAFGDGVHDDTNALQRALSLNCGIDKIFIPAGTYLITKTLKVLVGCIIVGEAWPQIMATGLNFEDMKKPYVAVRVGQIGDVGDIEITDVMFTTRGPTAGAVLVEWNVKAASQGSAGMWDCVIRVGGAHGSKLQAADCPKLATSINDKCIAGSLLLRVTSRANGYFENVWGWTADHDIDSGPDQTQIDVYVARGFLIEGPGPTWLYATASEHNVLYQYQVHNARNIWMGMIQTESPYYQGVPAAPTPFEDSLGQFPMDPPFNQCNGAGDWYTCGFSWAVRLLGSTNVYLYGAGLYSWFQQYSQVCLETESCQSRVLQISQSTGVHIFNLMTKASLTMVTRWNGHPAWAVDNHNAYGSTIAAWVLNQKSPIDGSGAIGPGGSYTQKIGARFWNTRRYNDYYETCPVYPCTLSLPPLTVSAPIQPTPITLTSAGATKTITPPIIRSEVLSFSPFVISSTPTNYIELIPTLSGTTIPVPAITFTTLGVKHTVIPPPLSIPFATATQYGSCSIFCSPEATEYPDYPLIVGPPIFQGSDSSNATNMTSIFGDGLLGDDNGRGCSGAGCGCTGANCGPCHGPMCGKPPGCRTGCGVDTDGGCRGTNCNSGCRDKHCGKSCKSLFCGCQGLFCGGLNFGLGGLGGLGSCFGPDCIDGLCRGGNCFPGPNDVCVPGPCPCFTCVPPGGGEGEEEEEEEDEDDEAESCPLIRLPPTVGTSNGDQTYEINAPGGSSGWKSPPEVNNGGGGSTTTGGPPEPTLDPDPFAQRFEIWARTQRTGPAFIEQWNSGTEGRNKFQRCQNALERVTMELDVTGWPSVVSPIEHLRPWSGLQECTWTPKSGLNWETESAGAWIGDIACPTGTYPCVKPPNEDAQRELCGPNNPVTAFFQFAMIFCD</sequence>
<dbReference type="PROSITE" id="PS51257">
    <property type="entry name" value="PROKAR_LIPOPROTEIN"/>
    <property type="match status" value="1"/>
</dbReference>
<reference evidence="3 4" key="1">
    <citation type="submission" date="2019-03" db="EMBL/GenBank/DDBJ databases">
        <title>Nematode-trapping fungi genome.</title>
        <authorList>
            <person name="Vidal-Diez De Ulzurrun G."/>
        </authorList>
    </citation>
    <scope>NUCLEOTIDE SEQUENCE [LARGE SCALE GENOMIC DNA]</scope>
    <source>
        <strain evidence="3 4">TWF154</strain>
    </source>
</reference>
<organism evidence="3 4">
    <name type="scientific">Orbilia oligospora</name>
    <name type="common">Nematode-trapping fungus</name>
    <name type="synonym">Arthrobotrys oligospora</name>
    <dbReference type="NCBI Taxonomy" id="2813651"/>
    <lineage>
        <taxon>Eukaryota</taxon>
        <taxon>Fungi</taxon>
        <taxon>Dikarya</taxon>
        <taxon>Ascomycota</taxon>
        <taxon>Pezizomycotina</taxon>
        <taxon>Orbiliomycetes</taxon>
        <taxon>Orbiliales</taxon>
        <taxon>Orbiliaceae</taxon>
        <taxon>Orbilia</taxon>
    </lineage>
</organism>
<dbReference type="InterPro" id="IPR001763">
    <property type="entry name" value="Rhodanese-like_dom"/>
</dbReference>
<keyword evidence="2" id="KW-0732">Signal</keyword>
<dbReference type="PANTHER" id="PTHR33928">
    <property type="entry name" value="POLYGALACTURONASE QRT3"/>
    <property type="match status" value="1"/>
</dbReference>
<dbReference type="InterPro" id="IPR011050">
    <property type="entry name" value="Pectin_lyase_fold/virulence"/>
</dbReference>
<dbReference type="CDD" id="cd23668">
    <property type="entry name" value="GH55_beta13glucanase-like"/>
    <property type="match status" value="1"/>
</dbReference>
<accession>A0A7C8U324</accession>
<dbReference type="GO" id="GO:0004650">
    <property type="term" value="F:polygalacturonase activity"/>
    <property type="evidence" value="ECO:0007669"/>
    <property type="project" value="InterPro"/>
</dbReference>
<dbReference type="PANTHER" id="PTHR33928:SF2">
    <property type="entry name" value="PECTATE LYASE SUPERFAMILY PROTEIN DOMAIN-CONTAINING PROTEIN-RELATED"/>
    <property type="match status" value="1"/>
</dbReference>